<evidence type="ECO:0000256" key="1">
    <source>
        <dbReference type="SAM" id="MobiDB-lite"/>
    </source>
</evidence>
<dbReference type="RefSeq" id="XP_064703364.1">
    <property type="nucleotide sequence ID" value="XM_064850063.1"/>
</dbReference>
<comment type="caution">
    <text evidence="2">The sequence shown here is derived from an EMBL/GenBank/DDBJ whole genome shotgun (WGS) entry which is preliminary data.</text>
</comment>
<dbReference type="PANTHER" id="PTHR40618:SF1">
    <property type="entry name" value="B-ZIP TRANSCRIPTION FACTOR (EUROFUNG)"/>
    <property type="match status" value="1"/>
</dbReference>
<keyword evidence="3" id="KW-1185">Reference proteome</keyword>
<dbReference type="SUPFAM" id="SSF57959">
    <property type="entry name" value="Leucine zipper domain"/>
    <property type="match status" value="1"/>
</dbReference>
<feature type="region of interest" description="Disordered" evidence="1">
    <location>
        <begin position="267"/>
        <end position="288"/>
    </location>
</feature>
<dbReference type="EMBL" id="JAVRRD010000024">
    <property type="protein sequence ID" value="KAK5047837.1"/>
    <property type="molecule type" value="Genomic_DNA"/>
</dbReference>
<feature type="compositionally biased region" description="Basic and acidic residues" evidence="1">
    <location>
        <begin position="130"/>
        <end position="153"/>
    </location>
</feature>
<feature type="compositionally biased region" description="Low complexity" evidence="1">
    <location>
        <begin position="564"/>
        <end position="579"/>
    </location>
</feature>
<dbReference type="GeneID" id="89974674"/>
<gene>
    <name evidence="2" type="ORF">LTR84_006502</name>
</gene>
<proteinExistence type="predicted"/>
<dbReference type="CDD" id="cd14688">
    <property type="entry name" value="bZIP_YAP"/>
    <property type="match status" value="1"/>
</dbReference>
<feature type="compositionally biased region" description="Low complexity" evidence="1">
    <location>
        <begin position="94"/>
        <end position="103"/>
    </location>
</feature>
<reference evidence="2 3" key="1">
    <citation type="submission" date="2023-08" db="EMBL/GenBank/DDBJ databases">
        <title>Black Yeasts Isolated from many extreme environments.</title>
        <authorList>
            <person name="Coleine C."/>
            <person name="Stajich J.E."/>
            <person name="Selbmann L."/>
        </authorList>
    </citation>
    <scope>NUCLEOTIDE SEQUENCE [LARGE SCALE GENOMIC DNA]</scope>
    <source>
        <strain evidence="2 3">CCFEE 5792</strain>
    </source>
</reference>
<accession>A0AAV9N5A8</accession>
<dbReference type="Gene3D" id="1.20.5.170">
    <property type="match status" value="1"/>
</dbReference>
<feature type="compositionally biased region" description="Polar residues" evidence="1">
    <location>
        <begin position="632"/>
        <end position="643"/>
    </location>
</feature>
<evidence type="ECO:0008006" key="4">
    <source>
        <dbReference type="Google" id="ProtNLM"/>
    </source>
</evidence>
<dbReference type="GO" id="GO:0003700">
    <property type="term" value="F:DNA-binding transcription factor activity"/>
    <property type="evidence" value="ECO:0007669"/>
    <property type="project" value="InterPro"/>
</dbReference>
<sequence>MATSMELPPVEYHYGERTYTSLQSIVSDPTHLLMSSSVSGTTQAPLGGDLNILSAARYPQALMEPYRGTEHTSRKRKVVDEDQYYGGIVLRGASASDANNSSSGETDPILPSKKKRSGRQPAGGDQDDQSDPKKQRGRPRLDTQDETAADRRRTQIRLAQRAYRHRKETTISALKNKVAALHDTIDQMNKTFLDLHDNMVDAGILNSHYALGRQLKNATEAFVAFSKITANESDDEDEKIAKITNGETEADRTETVAKVKRPTVQDVEKWSGGGGQKRIPKPSSRTAKRVNVRGTSFDPSSTDVEADVKAKPLNSTKTNLTDDNDDDGFLAAISQTSFIDTSNLHGLNELMQFNAQIPEETSFNYPELSDALSIERPIKPSYQAQGSYTYSFQETTFARRLHRMCLERAFRNLTNPQIDPAYIKRAFRFTFCFSNRKRMLHRFQEMLKRRAGESLENWSVPFFRIGGAGTHFPRRDEDGKPIYPPNMVSPAKAFGPQPWIEVETPRLETTTQEMLENIGFGGEWFDSHDVEEYLKTKGIYLDGQSSFVEVDPSVLLLIKSSTGNSNSNASLSDSSSISRSPHELSIRTPSPLLDNMADPFIARELGDIYANNSSLFPPTHNNPPNPLRNASKKQPANNLDSVFNTDTNDTNNATSPFPTNFFAPQLSEPFTPGNLYQDFLGRHAQGPVTFDVDMFLERMIEHSACLGRAPGFRKTAIDDALRLSVQESVF</sequence>
<dbReference type="InterPro" id="IPR046347">
    <property type="entry name" value="bZIP_sf"/>
</dbReference>
<feature type="region of interest" description="Disordered" evidence="1">
    <location>
        <begin position="94"/>
        <end position="153"/>
    </location>
</feature>
<dbReference type="Proteomes" id="UP001358417">
    <property type="component" value="Unassembled WGS sequence"/>
</dbReference>
<dbReference type="PANTHER" id="PTHR40618">
    <property type="entry name" value="B-ZIP TRANSCRIPTION FACTOR (EUROFUNG)-RELATED"/>
    <property type="match status" value="1"/>
</dbReference>
<feature type="region of interest" description="Disordered" evidence="1">
    <location>
        <begin position="613"/>
        <end position="651"/>
    </location>
</feature>
<evidence type="ECO:0000313" key="2">
    <source>
        <dbReference type="EMBL" id="KAK5047837.1"/>
    </source>
</evidence>
<dbReference type="AlphaFoldDB" id="A0AAV9N5A8"/>
<protein>
    <recommendedName>
        <fullName evidence="4">BZIP domain-containing protein</fullName>
    </recommendedName>
</protein>
<name>A0AAV9N5A8_9EURO</name>
<organism evidence="2 3">
    <name type="scientific">Exophiala bonariae</name>
    <dbReference type="NCBI Taxonomy" id="1690606"/>
    <lineage>
        <taxon>Eukaryota</taxon>
        <taxon>Fungi</taxon>
        <taxon>Dikarya</taxon>
        <taxon>Ascomycota</taxon>
        <taxon>Pezizomycotina</taxon>
        <taxon>Eurotiomycetes</taxon>
        <taxon>Chaetothyriomycetidae</taxon>
        <taxon>Chaetothyriales</taxon>
        <taxon>Herpotrichiellaceae</taxon>
        <taxon>Exophiala</taxon>
    </lineage>
</organism>
<evidence type="ECO:0000313" key="3">
    <source>
        <dbReference type="Proteomes" id="UP001358417"/>
    </source>
</evidence>
<feature type="region of interest" description="Disordered" evidence="1">
    <location>
        <begin position="563"/>
        <end position="590"/>
    </location>
</feature>